<dbReference type="PROSITE" id="PS51257">
    <property type="entry name" value="PROKAR_LIPOPROTEIN"/>
    <property type="match status" value="1"/>
</dbReference>
<evidence type="ECO:0000313" key="3">
    <source>
        <dbReference type="Proteomes" id="UP001228581"/>
    </source>
</evidence>
<gene>
    <name evidence="2" type="ORF">QNI19_32455</name>
</gene>
<keyword evidence="1" id="KW-0732">Signal</keyword>
<reference evidence="2 3" key="1">
    <citation type="submission" date="2023-05" db="EMBL/GenBank/DDBJ databases">
        <authorList>
            <person name="Zhang X."/>
        </authorList>
    </citation>
    <scope>NUCLEOTIDE SEQUENCE [LARGE SCALE GENOMIC DNA]</scope>
    <source>
        <strain evidence="2 3">DM2B3-1</strain>
    </source>
</reference>
<sequence>MKSYCILLFAAICFISISCKKDAPAITDTKFGCKLIKLANETGEYVEFTYDGDRLSGSSTVDKNGKLYDKSILVYDSKGYIQRINFYKDGLTETDPSSYWDMKVDGQGRITESKLYSRRNSNSNYELGLYSYNEYNDKGQISKMTTDPAYYRRYVYDTHGNAVKSYDYISSNKVEYLSYETVFDTKLNPANNNPLYQYLLLFGFFDVYSTNNVLEAKYYKYDGGLSLKTTCSYTYNDREYPAEVVRTDSSNYTISTQKSIYTYSCN</sequence>
<organism evidence="2 3">
    <name type="scientific">Xanthocytophaga flava</name>
    <dbReference type="NCBI Taxonomy" id="3048013"/>
    <lineage>
        <taxon>Bacteria</taxon>
        <taxon>Pseudomonadati</taxon>
        <taxon>Bacteroidota</taxon>
        <taxon>Cytophagia</taxon>
        <taxon>Cytophagales</taxon>
        <taxon>Rhodocytophagaceae</taxon>
        <taxon>Xanthocytophaga</taxon>
    </lineage>
</organism>
<dbReference type="Proteomes" id="UP001228581">
    <property type="component" value="Unassembled WGS sequence"/>
</dbReference>
<protein>
    <recommendedName>
        <fullName evidence="4">DUF4595 domain-containing protein</fullName>
    </recommendedName>
</protein>
<dbReference type="EMBL" id="JASJOT010000035">
    <property type="protein sequence ID" value="MDJ1497697.1"/>
    <property type="molecule type" value="Genomic_DNA"/>
</dbReference>
<dbReference type="RefSeq" id="WP_314003472.1">
    <property type="nucleotide sequence ID" value="NZ_JASJOT010000035.1"/>
</dbReference>
<evidence type="ECO:0000313" key="2">
    <source>
        <dbReference type="EMBL" id="MDJ1497697.1"/>
    </source>
</evidence>
<feature type="chain" id="PRO_5046469643" description="DUF4595 domain-containing protein" evidence="1">
    <location>
        <begin position="21"/>
        <end position="266"/>
    </location>
</feature>
<evidence type="ECO:0000256" key="1">
    <source>
        <dbReference type="SAM" id="SignalP"/>
    </source>
</evidence>
<keyword evidence="3" id="KW-1185">Reference proteome</keyword>
<feature type="signal peptide" evidence="1">
    <location>
        <begin position="1"/>
        <end position="20"/>
    </location>
</feature>
<comment type="caution">
    <text evidence="2">The sequence shown here is derived from an EMBL/GenBank/DDBJ whole genome shotgun (WGS) entry which is preliminary data.</text>
</comment>
<accession>A0ABT7CVD5</accession>
<evidence type="ECO:0008006" key="4">
    <source>
        <dbReference type="Google" id="ProtNLM"/>
    </source>
</evidence>
<name>A0ABT7CVD5_9BACT</name>
<proteinExistence type="predicted"/>